<dbReference type="Proteomes" id="UP000809829">
    <property type="component" value="Unassembled WGS sequence"/>
</dbReference>
<evidence type="ECO:0000256" key="2">
    <source>
        <dbReference type="ARBA" id="ARBA00022723"/>
    </source>
</evidence>
<keyword evidence="4" id="KW-0067">ATP-binding</keyword>
<keyword evidence="8" id="KW-1185">Reference proteome</keyword>
<evidence type="ECO:0000313" key="8">
    <source>
        <dbReference type="Proteomes" id="UP000809829"/>
    </source>
</evidence>
<keyword evidence="5" id="KW-0460">Magnesium</keyword>
<evidence type="ECO:0000256" key="4">
    <source>
        <dbReference type="ARBA" id="ARBA00022840"/>
    </source>
</evidence>
<dbReference type="RefSeq" id="WP_205187865.1">
    <property type="nucleotide sequence ID" value="NZ_JAFBFC010000004.1"/>
</dbReference>
<dbReference type="InterPro" id="IPR005494">
    <property type="entry name" value="GSPS_pre-ATP-grasp-like_dom"/>
</dbReference>
<reference evidence="7 8" key="1">
    <citation type="submission" date="2021-01" db="EMBL/GenBank/DDBJ databases">
        <title>Genomic Encyclopedia of Type Strains, Phase IV (KMG-IV): sequencing the most valuable type-strain genomes for metagenomic binning, comparative biology and taxonomic classification.</title>
        <authorList>
            <person name="Goeker M."/>
        </authorList>
    </citation>
    <scope>NUCLEOTIDE SEQUENCE [LARGE SCALE GENOMIC DNA]</scope>
    <source>
        <strain evidence="7 8">DSM 104297</strain>
    </source>
</reference>
<keyword evidence="3" id="KW-0547">Nucleotide-binding</keyword>
<dbReference type="InterPro" id="IPR016185">
    <property type="entry name" value="PreATP-grasp_dom_sf"/>
</dbReference>
<protein>
    <submittedName>
        <fullName evidence="7">Glutathionylspermidine synthase</fullName>
    </submittedName>
</protein>
<evidence type="ECO:0000256" key="1">
    <source>
        <dbReference type="ARBA" id="ARBA00022598"/>
    </source>
</evidence>
<proteinExistence type="predicted"/>
<dbReference type="SUPFAM" id="SSF52440">
    <property type="entry name" value="PreATP-grasp domain"/>
    <property type="match status" value="1"/>
</dbReference>
<evidence type="ECO:0000256" key="3">
    <source>
        <dbReference type="ARBA" id="ARBA00022741"/>
    </source>
</evidence>
<accession>A0ABS2QWL3</accession>
<feature type="domain" description="Glutathionylspermidine synthase pre-ATP-grasp-like" evidence="6">
    <location>
        <begin position="17"/>
        <end position="413"/>
    </location>
</feature>
<gene>
    <name evidence="7" type="ORF">JOC83_002720</name>
</gene>
<sequence length="419" mass="48758">MSRQSFYQSIEHFWHDLYETEYALYDLKEETDDVICRIRSAANRVGHLFFKTAHLLRQLNDDTLRSLGFPNESLSFIRFQLFQWESVIARLDFVVTDSDIKLLELNADTPTFIKETFHVNHHVCHHFGFGNPNEGEEQQLAEALKHAIFQAYNTLNRTTYPNVVFSSHGDHEEDKWTAMYLMKLSHVHAKYVPLDKLRVVSESIYEGNELLIEEGLYDSDGERVDVLYRQTYPIEHLMDDKDPYTHEKVGQLLMKWVEEKKLVMLNPPSAFLLQSKAVQALIWGLFEEKHPYFTEEEHSWISTYFLPTYLDAEPFLHKQHSFVKKPSFGREGDTVEIYNGDGVKIGEDKQKTYKASLPIFQQFISLPTHTIQTEQGEKRAHFMYGCFLLNGKASAIGVRAGNQITDNASYFLPIGRKKL</sequence>
<dbReference type="Gene3D" id="3.30.1490.330">
    <property type="match status" value="1"/>
</dbReference>
<evidence type="ECO:0000259" key="6">
    <source>
        <dbReference type="Pfam" id="PF03738"/>
    </source>
</evidence>
<comment type="caution">
    <text evidence="7">The sequence shown here is derived from an EMBL/GenBank/DDBJ whole genome shotgun (WGS) entry which is preliminary data.</text>
</comment>
<name>A0ABS2QWL3_9BACI</name>
<evidence type="ECO:0000313" key="7">
    <source>
        <dbReference type="EMBL" id="MBM7703871.1"/>
    </source>
</evidence>
<keyword evidence="2" id="KW-0479">Metal-binding</keyword>
<dbReference type="SUPFAM" id="SSF56059">
    <property type="entry name" value="Glutathione synthetase ATP-binding domain-like"/>
    <property type="match status" value="1"/>
</dbReference>
<organism evidence="7 8">
    <name type="scientific">Priestia iocasae</name>
    <dbReference type="NCBI Taxonomy" id="2291674"/>
    <lineage>
        <taxon>Bacteria</taxon>
        <taxon>Bacillati</taxon>
        <taxon>Bacillota</taxon>
        <taxon>Bacilli</taxon>
        <taxon>Bacillales</taxon>
        <taxon>Bacillaceae</taxon>
        <taxon>Priestia</taxon>
    </lineage>
</organism>
<keyword evidence="1" id="KW-0436">Ligase</keyword>
<dbReference type="Pfam" id="PF03738">
    <property type="entry name" value="GSP_synth"/>
    <property type="match status" value="1"/>
</dbReference>
<evidence type="ECO:0000256" key="5">
    <source>
        <dbReference type="ARBA" id="ARBA00022842"/>
    </source>
</evidence>
<dbReference type="EMBL" id="JAFBFC010000004">
    <property type="protein sequence ID" value="MBM7703871.1"/>
    <property type="molecule type" value="Genomic_DNA"/>
</dbReference>